<evidence type="ECO:0000256" key="4">
    <source>
        <dbReference type="ARBA" id="ARBA00022989"/>
    </source>
</evidence>
<dbReference type="GO" id="GO:0005886">
    <property type="term" value="C:plasma membrane"/>
    <property type="evidence" value="ECO:0007669"/>
    <property type="project" value="UniProtKB-SubCell"/>
</dbReference>
<dbReference type="InterPro" id="IPR016174">
    <property type="entry name" value="Di-haem_cyt_TM"/>
</dbReference>
<evidence type="ECO:0000256" key="2">
    <source>
        <dbReference type="ARBA" id="ARBA00022475"/>
    </source>
</evidence>
<feature type="transmembrane region" description="Helical" evidence="6">
    <location>
        <begin position="131"/>
        <end position="149"/>
    </location>
</feature>
<dbReference type="AlphaFoldDB" id="A0A0L6W0U6"/>
<dbReference type="InterPro" id="IPR011577">
    <property type="entry name" value="Cyt_b561_bac/Ni-Hgenase"/>
</dbReference>
<dbReference type="RefSeq" id="WP_013120679.1">
    <property type="nucleotide sequence ID" value="NZ_LGTE01000023.1"/>
</dbReference>
<proteinExistence type="predicted"/>
<dbReference type="GO" id="GO:0009061">
    <property type="term" value="P:anaerobic respiration"/>
    <property type="evidence" value="ECO:0007669"/>
    <property type="project" value="TreeGrafter"/>
</dbReference>
<dbReference type="InterPro" id="IPR051817">
    <property type="entry name" value="FDH_cytochrome_b556_subunit"/>
</dbReference>
<keyword evidence="5 6" id="KW-0472">Membrane</keyword>
<feature type="domain" description="Cytochrome b561 bacterial/Ni-hydrogenase" evidence="7">
    <location>
        <begin position="14"/>
        <end position="198"/>
    </location>
</feature>
<dbReference type="PANTHER" id="PTHR30074">
    <property type="entry name" value="FORMATE DEHYDROGENASE, NITRATE-INDUCIBLE, CYTOCHROME B556 FDN SUBUNIT"/>
    <property type="match status" value="1"/>
</dbReference>
<feature type="transmembrane region" description="Helical" evidence="6">
    <location>
        <begin position="21"/>
        <end position="42"/>
    </location>
</feature>
<comment type="caution">
    <text evidence="8">The sequence shown here is derived from an EMBL/GenBank/DDBJ whole genome shotgun (WGS) entry which is preliminary data.</text>
</comment>
<dbReference type="Proteomes" id="UP000037175">
    <property type="component" value="Unassembled WGS sequence"/>
</dbReference>
<evidence type="ECO:0000313" key="9">
    <source>
        <dbReference type="Proteomes" id="UP000037175"/>
    </source>
</evidence>
<evidence type="ECO:0000256" key="5">
    <source>
        <dbReference type="ARBA" id="ARBA00023136"/>
    </source>
</evidence>
<feature type="transmembrane region" description="Helical" evidence="6">
    <location>
        <begin position="169"/>
        <end position="188"/>
    </location>
</feature>
<evidence type="ECO:0000256" key="6">
    <source>
        <dbReference type="SAM" id="Phobius"/>
    </source>
</evidence>
<dbReference type="Gene3D" id="1.20.950.20">
    <property type="entry name" value="Transmembrane di-heme cytochromes, Chain C"/>
    <property type="match status" value="1"/>
</dbReference>
<keyword evidence="3 6" id="KW-0812">Transmembrane</keyword>
<reference evidence="9" key="1">
    <citation type="submission" date="2015-07" db="EMBL/GenBank/DDBJ databases">
        <title>Complete Genome of Thermincola ferriacetica strain Z-0001T.</title>
        <authorList>
            <person name="Lusk B."/>
            <person name="Badalamenti J.P."/>
            <person name="Parameswaran P."/>
            <person name="Bond D.R."/>
            <person name="Torres C.I."/>
        </authorList>
    </citation>
    <scope>NUCLEOTIDE SEQUENCE [LARGE SCALE GENOMIC DNA]</scope>
    <source>
        <strain evidence="9">Z-0001</strain>
    </source>
</reference>
<dbReference type="Pfam" id="PF01292">
    <property type="entry name" value="Ni_hydr_CYTB"/>
    <property type="match status" value="1"/>
</dbReference>
<comment type="subcellular location">
    <subcellularLocation>
        <location evidence="1">Cell membrane</location>
        <topology evidence="1">Multi-pass membrane protein</topology>
    </subcellularLocation>
</comment>
<evidence type="ECO:0000313" key="8">
    <source>
        <dbReference type="EMBL" id="KNZ68704.1"/>
    </source>
</evidence>
<organism evidence="8 9">
    <name type="scientific">Thermincola ferriacetica</name>
    <dbReference type="NCBI Taxonomy" id="281456"/>
    <lineage>
        <taxon>Bacteria</taxon>
        <taxon>Bacillati</taxon>
        <taxon>Bacillota</taxon>
        <taxon>Clostridia</taxon>
        <taxon>Eubacteriales</taxon>
        <taxon>Thermincolaceae</taxon>
        <taxon>Thermincola</taxon>
    </lineage>
</organism>
<keyword evidence="4 6" id="KW-1133">Transmembrane helix</keyword>
<dbReference type="GO" id="GO:0015944">
    <property type="term" value="P:formate oxidation"/>
    <property type="evidence" value="ECO:0007669"/>
    <property type="project" value="TreeGrafter"/>
</dbReference>
<dbReference type="GO" id="GO:0022904">
    <property type="term" value="P:respiratory electron transport chain"/>
    <property type="evidence" value="ECO:0007669"/>
    <property type="project" value="InterPro"/>
</dbReference>
<dbReference type="EMBL" id="LGTE01000023">
    <property type="protein sequence ID" value="KNZ68704.1"/>
    <property type="molecule type" value="Genomic_DNA"/>
</dbReference>
<dbReference type="GO" id="GO:0009055">
    <property type="term" value="F:electron transfer activity"/>
    <property type="evidence" value="ECO:0007669"/>
    <property type="project" value="InterPro"/>
</dbReference>
<dbReference type="GO" id="GO:0036397">
    <property type="term" value="F:formate dehydrogenase (quinone) activity"/>
    <property type="evidence" value="ECO:0007669"/>
    <property type="project" value="TreeGrafter"/>
</dbReference>
<evidence type="ECO:0000259" key="7">
    <source>
        <dbReference type="Pfam" id="PF01292"/>
    </source>
</evidence>
<gene>
    <name evidence="8" type="ORF">Tfer_2698</name>
</gene>
<evidence type="ECO:0000256" key="1">
    <source>
        <dbReference type="ARBA" id="ARBA00004651"/>
    </source>
</evidence>
<dbReference type="SUPFAM" id="SSF81342">
    <property type="entry name" value="Transmembrane di-heme cytochromes"/>
    <property type="match status" value="1"/>
</dbReference>
<feature type="transmembrane region" description="Helical" evidence="6">
    <location>
        <begin position="62"/>
        <end position="81"/>
    </location>
</feature>
<dbReference type="PANTHER" id="PTHR30074:SF6">
    <property type="entry name" value="FORMATE DEHYDROGENASE GAMMA SUBUNIT"/>
    <property type="match status" value="1"/>
</dbReference>
<accession>A0A0L6W0U6</accession>
<sequence>MDNNKKTSGEMILRFGRVAIFAHWAHTVTFFMLALTGMIIYIKSFSFLAVLFGGFQGVRLVHRIMAVAFIICPLISLAANFKGFQEWMKDVTTWGKNEFLFLKMFPRELFGLPVEFPPQSQFNAGEKINSLLQVFGCTLLALSGIVIWFKQYFPVVLVQWALPVHDLTFILTFSAALGHAYMACGLPATRHGINGMLSGYVKEEWARHHYPLWVKKVKGDQA</sequence>
<name>A0A0L6W0U6_9FIRM</name>
<dbReference type="GO" id="GO:0009326">
    <property type="term" value="C:formate dehydrogenase complex"/>
    <property type="evidence" value="ECO:0007669"/>
    <property type="project" value="TreeGrafter"/>
</dbReference>
<evidence type="ECO:0000256" key="3">
    <source>
        <dbReference type="ARBA" id="ARBA00022692"/>
    </source>
</evidence>
<keyword evidence="9" id="KW-1185">Reference proteome</keyword>
<protein>
    <submittedName>
        <fullName evidence="8">Formate dehydrogenase subunit gamma</fullName>
    </submittedName>
</protein>
<keyword evidence="2" id="KW-1003">Cell membrane</keyword>